<dbReference type="PATRIC" id="fig|157838.3.peg.795"/>
<reference evidence="2 3" key="1">
    <citation type="submission" date="2015-09" db="EMBL/GenBank/DDBJ databases">
        <title>Genome sequencing project for genomic taxonomy and phylogenomics of Bacillus-like bacteria.</title>
        <authorList>
            <person name="Liu B."/>
            <person name="Wang J."/>
            <person name="Zhu Y."/>
            <person name="Liu G."/>
            <person name="Chen Q."/>
            <person name="Chen Z."/>
            <person name="Lan J."/>
            <person name="Che J."/>
            <person name="Ge C."/>
            <person name="Shi H."/>
            <person name="Pan Z."/>
            <person name="Liu X."/>
        </authorList>
    </citation>
    <scope>NUCLEOTIDE SEQUENCE [LARGE SCALE GENOMIC DNA]</scope>
    <source>
        <strain evidence="2 3">LMG 18435</strain>
    </source>
</reference>
<evidence type="ECO:0000256" key="1">
    <source>
        <dbReference type="SAM" id="Phobius"/>
    </source>
</evidence>
<keyword evidence="3" id="KW-1185">Reference proteome</keyword>
<accession>A0A0Q3TF65</accession>
<protein>
    <submittedName>
        <fullName evidence="2">Uncharacterized protein</fullName>
    </submittedName>
</protein>
<keyword evidence="1" id="KW-0472">Membrane</keyword>
<gene>
    <name evidence="2" type="ORF">AN964_03600</name>
</gene>
<evidence type="ECO:0000313" key="3">
    <source>
        <dbReference type="Proteomes" id="UP000051888"/>
    </source>
</evidence>
<name>A0A0Q3TF65_9BACI</name>
<dbReference type="Proteomes" id="UP000051888">
    <property type="component" value="Unassembled WGS sequence"/>
</dbReference>
<dbReference type="InterPro" id="IPR023352">
    <property type="entry name" value="MAPEG-like_dom_sf"/>
</dbReference>
<keyword evidence="1" id="KW-0812">Transmembrane</keyword>
<comment type="caution">
    <text evidence="2">The sequence shown here is derived from an EMBL/GenBank/DDBJ whole genome shotgun (WGS) entry which is preliminary data.</text>
</comment>
<dbReference type="STRING" id="157838.AN964_03600"/>
<proteinExistence type="predicted"/>
<dbReference type="SUPFAM" id="SSF161084">
    <property type="entry name" value="MAPEG domain-like"/>
    <property type="match status" value="1"/>
</dbReference>
<organism evidence="2 3">
    <name type="scientific">Heyndrickxia shackletonii</name>
    <dbReference type="NCBI Taxonomy" id="157838"/>
    <lineage>
        <taxon>Bacteria</taxon>
        <taxon>Bacillati</taxon>
        <taxon>Bacillota</taxon>
        <taxon>Bacilli</taxon>
        <taxon>Bacillales</taxon>
        <taxon>Bacillaceae</taxon>
        <taxon>Heyndrickxia</taxon>
    </lineage>
</organism>
<feature type="transmembrane region" description="Helical" evidence="1">
    <location>
        <begin position="35"/>
        <end position="56"/>
    </location>
</feature>
<evidence type="ECO:0000313" key="2">
    <source>
        <dbReference type="EMBL" id="KQL52694.1"/>
    </source>
</evidence>
<keyword evidence="1" id="KW-1133">Transmembrane helix</keyword>
<sequence>MAKSQKTCAILGFIFLFLHLAYVGGYSQNAFFKSYTLVIGLFFLIIDLIIFIFMYIKKFR</sequence>
<dbReference type="EMBL" id="LJJC01000004">
    <property type="protein sequence ID" value="KQL52694.1"/>
    <property type="molecule type" value="Genomic_DNA"/>
</dbReference>
<dbReference type="AlphaFoldDB" id="A0A0Q3TF65"/>